<proteinExistence type="predicted"/>
<feature type="chain" id="PRO_5012736452" description="VCBS repeat-containing protein" evidence="2">
    <location>
        <begin position="21"/>
        <end position="339"/>
    </location>
</feature>
<sequence>MSIRLNAKHMKMMIFSICLAFPIHALSIELKDGLGPDDVLWGKLTAADFEAGYSPTFAVDAGDGVVYTYDSTIGKANYEKGVLLDAWPIHPWPGHLFFAGEYAAAAEAASIARGGDLELPENPTELVSRVASYLSLDSTMPAGCLKSIPLRYGDFDSDGTSEVVLFAGASIVFFSPLNEEVIFSYHYELNDELIEDVVKEIFPPPYSDSDPQYFSDSGADVLVMQKLPAQKSYSKIFVSNFDGDDALDIILWRKMYRSNLRSESVSGFHMIGEVAMHYELVEGGYALQETSTIDALTWLDDKKLTWQQGFPSRSECPGEEGKLIPEMHDPLLNDPDVLR</sequence>
<dbReference type="EMBL" id="CP022530">
    <property type="protein sequence ID" value="ASP40161.1"/>
    <property type="molecule type" value="Genomic_DNA"/>
</dbReference>
<evidence type="ECO:0008006" key="5">
    <source>
        <dbReference type="Google" id="ProtNLM"/>
    </source>
</evidence>
<name>A0A222FP50_9GAMM</name>
<organism evidence="3 4">
    <name type="scientific">Bacterioplanes sanyensis</name>
    <dbReference type="NCBI Taxonomy" id="1249553"/>
    <lineage>
        <taxon>Bacteria</taxon>
        <taxon>Pseudomonadati</taxon>
        <taxon>Pseudomonadota</taxon>
        <taxon>Gammaproteobacteria</taxon>
        <taxon>Oceanospirillales</taxon>
        <taxon>Oceanospirillaceae</taxon>
        <taxon>Bacterioplanes</taxon>
    </lineage>
</organism>
<gene>
    <name evidence="3" type="ORF">CHH28_16415</name>
</gene>
<accession>A0A222FP50</accession>
<reference evidence="3 4" key="1">
    <citation type="submission" date="2017-07" db="EMBL/GenBank/DDBJ databases">
        <title>Annotated genome sequence of Bacterioplanes sanyensis isolated from Red Sea.</title>
        <authorList>
            <person name="Rehman Z.U."/>
        </authorList>
    </citation>
    <scope>NUCLEOTIDE SEQUENCE [LARGE SCALE GENOMIC DNA]</scope>
    <source>
        <strain evidence="3 4">NV9</strain>
    </source>
</reference>
<evidence type="ECO:0000256" key="1">
    <source>
        <dbReference type="SAM" id="MobiDB-lite"/>
    </source>
</evidence>
<keyword evidence="4" id="KW-1185">Reference proteome</keyword>
<evidence type="ECO:0000256" key="2">
    <source>
        <dbReference type="SAM" id="SignalP"/>
    </source>
</evidence>
<feature type="compositionally biased region" description="Basic and acidic residues" evidence="1">
    <location>
        <begin position="319"/>
        <end position="339"/>
    </location>
</feature>
<evidence type="ECO:0000313" key="4">
    <source>
        <dbReference type="Proteomes" id="UP000202440"/>
    </source>
</evidence>
<dbReference type="AlphaFoldDB" id="A0A222FP50"/>
<feature type="region of interest" description="Disordered" evidence="1">
    <location>
        <begin position="309"/>
        <end position="339"/>
    </location>
</feature>
<protein>
    <recommendedName>
        <fullName evidence="5">VCBS repeat-containing protein</fullName>
    </recommendedName>
</protein>
<keyword evidence="2" id="KW-0732">Signal</keyword>
<dbReference type="KEGG" id="bsan:CHH28_16415"/>
<dbReference type="Proteomes" id="UP000202440">
    <property type="component" value="Chromosome"/>
</dbReference>
<evidence type="ECO:0000313" key="3">
    <source>
        <dbReference type="EMBL" id="ASP40161.1"/>
    </source>
</evidence>
<feature type="signal peptide" evidence="2">
    <location>
        <begin position="1"/>
        <end position="20"/>
    </location>
</feature>